<protein>
    <submittedName>
        <fullName evidence="3">DUF87 domain-containing protein</fullName>
    </submittedName>
</protein>
<comment type="caution">
    <text evidence="3">The sequence shown here is derived from an EMBL/GenBank/DDBJ whole genome shotgun (WGS) entry which is preliminary data.</text>
</comment>
<dbReference type="InterPro" id="IPR051162">
    <property type="entry name" value="T4SS_component"/>
</dbReference>
<dbReference type="Gene3D" id="1.10.8.730">
    <property type="match status" value="1"/>
</dbReference>
<feature type="compositionally biased region" description="Basic and acidic residues" evidence="1">
    <location>
        <begin position="8"/>
        <end position="19"/>
    </location>
</feature>
<feature type="region of interest" description="Disordered" evidence="1">
    <location>
        <begin position="1"/>
        <end position="43"/>
    </location>
</feature>
<dbReference type="PANTHER" id="PTHR30121:SF6">
    <property type="entry name" value="SLR6007 PROTEIN"/>
    <property type="match status" value="1"/>
</dbReference>
<evidence type="ECO:0000313" key="4">
    <source>
        <dbReference type="Proteomes" id="UP000604383"/>
    </source>
</evidence>
<accession>A0AB36B9X9</accession>
<dbReference type="NCBIfam" id="NF045971">
    <property type="entry name" value="conju_CD1110"/>
    <property type="match status" value="1"/>
</dbReference>
<evidence type="ECO:0000313" key="3">
    <source>
        <dbReference type="EMBL" id="MZH56852.1"/>
    </source>
</evidence>
<sequence>MFKKKEKKEKQKNPKTEKPKKQKKQKQQKSVNKPNEKSSNMNPFMSLWNKRPTVFVPKTNQQVFTMLFKDYKENIMRISDDIYSICFEYTDISFAKADLEDAGEIFLKWVDYLNSFTDKAHIQVTNASTPVNTEKYKQQFIYDEESMVSEQERHLAHEFNTLIDDAIGKKKNTLITKRYVTISQKALNYEDAKAIFFNIYRKTEEKFKDLKSSIRIVPVNERLTLIHDFWNIQTADEKGIKDFEEYRKEKDLTIYDVLAPHEYINLRESDYIEITPQDVLNSDTETDEVHRKRFIRCLYIEPDFPNAITPKFYNILTTIEDLHLVTTINIQPNETTKIVKKLSKLQSGLETERYNKVKQYAKQQMNYEYMKDKKLETKLDDVTQMIEDIQYNDQKVFCENICLCIVADTYSELEEQTVKIQNKVGEMLIRILPLKWQQLEGIQNTLPLGHNTLQFQHKETSEATAVHVPFNSKDFAHPKSIFMGINLVSRNPIFVDRKRLINGNGCILATSGAGKSFQAKTNAEQVLLRYPDDEIIFIDFQKEYGEAVHELNGQTITISDSTKTYINPLDLDQNYSLSEDGGDSPVKAKVEYMQGWVESIIDEGSLSPIEKTIVDRCVRHIFEDYEKSGFKDESKQPLLKDFQEELAKQPEEEAKKMAKALERFVKGTQDIFSHPTNVDIHNRVVSFDISELPASIQTAGYLVVLDHIMNRLIKNRAKGINTWIYIDEFHILLANPSGAEYVAKIVKIGRKYNAMITVITQNIEDVSANEWGRKILGNAEFAIILKQKKRDRQIICDIFDISEGEARYIGNDAKQGQGVIVFGSDKIPFYNHVPKEFRIYQLNNTDKKAIART</sequence>
<organism evidence="3 4">
    <name type="scientific">Clostridium innocuum</name>
    <dbReference type="NCBI Taxonomy" id="1522"/>
    <lineage>
        <taxon>Bacteria</taxon>
        <taxon>Bacillati</taxon>
        <taxon>Bacillota</taxon>
        <taxon>Clostridia</taxon>
        <taxon>Eubacteriales</taxon>
        <taxon>Clostridiaceae</taxon>
        <taxon>Clostridium</taxon>
    </lineage>
</organism>
<evidence type="ECO:0000259" key="2">
    <source>
        <dbReference type="Pfam" id="PF19044"/>
    </source>
</evidence>
<name>A0AB36B9X9_CLOIN</name>
<gene>
    <name evidence="3" type="ORF">GT664_14140</name>
</gene>
<proteinExistence type="predicted"/>
<dbReference type="RefSeq" id="WP_118654680.1">
    <property type="nucleotide sequence ID" value="NZ_JAJTIM010000004.1"/>
</dbReference>
<dbReference type="InterPro" id="IPR043964">
    <property type="entry name" value="P-loop_TraG"/>
</dbReference>
<dbReference type="PANTHER" id="PTHR30121">
    <property type="entry name" value="UNCHARACTERIZED PROTEIN YJGR-RELATED"/>
    <property type="match status" value="1"/>
</dbReference>
<dbReference type="Gene3D" id="3.40.50.300">
    <property type="entry name" value="P-loop containing nucleotide triphosphate hydrolases"/>
    <property type="match status" value="1"/>
</dbReference>
<dbReference type="AlphaFoldDB" id="A0AB36B9X9"/>
<dbReference type="Proteomes" id="UP000604383">
    <property type="component" value="Unassembled WGS sequence"/>
</dbReference>
<dbReference type="Pfam" id="PF19044">
    <property type="entry name" value="P-loop_TraG"/>
    <property type="match status" value="1"/>
</dbReference>
<dbReference type="EMBL" id="WWTN01000025">
    <property type="protein sequence ID" value="MZH56852.1"/>
    <property type="molecule type" value="Genomic_DNA"/>
</dbReference>
<dbReference type="SUPFAM" id="SSF52540">
    <property type="entry name" value="P-loop containing nucleoside triphosphate hydrolases"/>
    <property type="match status" value="1"/>
</dbReference>
<evidence type="ECO:0000256" key="1">
    <source>
        <dbReference type="SAM" id="MobiDB-lite"/>
    </source>
</evidence>
<reference evidence="3" key="1">
    <citation type="journal article" date="2019" name="Nat. Med.">
        <title>A library of human gut bacterial isolates paired with longitudinal multiomics data enables mechanistic microbiome research.</title>
        <authorList>
            <person name="Poyet M."/>
            <person name="Groussin M."/>
            <person name="Gibbons S.M."/>
            <person name="Avila-Pacheco J."/>
            <person name="Jiang X."/>
            <person name="Kearney S.M."/>
            <person name="Perrotta A.R."/>
            <person name="Berdy B."/>
            <person name="Zhao S."/>
            <person name="Lieberman T.D."/>
            <person name="Swanson P.K."/>
            <person name="Smith M."/>
            <person name="Roesemann S."/>
            <person name="Alexander J.E."/>
            <person name="Rich S.A."/>
            <person name="Livny J."/>
            <person name="Vlamakis H."/>
            <person name="Clish C."/>
            <person name="Bullock K."/>
            <person name="Deik A."/>
            <person name="Scott J."/>
            <person name="Pierce K.A."/>
            <person name="Xavier R.J."/>
            <person name="Alm E.J."/>
        </authorList>
    </citation>
    <scope>NUCLEOTIDE SEQUENCE</scope>
    <source>
        <strain evidence="3">BIOML-A12</strain>
    </source>
</reference>
<dbReference type="InterPro" id="IPR027417">
    <property type="entry name" value="P-loop_NTPase"/>
</dbReference>
<feature type="domain" description="TraG P-loop" evidence="2">
    <location>
        <begin position="497"/>
        <end position="792"/>
    </location>
</feature>